<accession>A0AAD5XQR4</accession>
<evidence type="ECO:0000256" key="2">
    <source>
        <dbReference type="ARBA" id="ARBA00022448"/>
    </source>
</evidence>
<evidence type="ECO:0000256" key="4">
    <source>
        <dbReference type="ARBA" id="ARBA00022927"/>
    </source>
</evidence>
<evidence type="ECO:0000256" key="1">
    <source>
        <dbReference type="ARBA" id="ARBA00004394"/>
    </source>
</evidence>
<evidence type="ECO:0000256" key="9">
    <source>
        <dbReference type="SAM" id="MobiDB-lite"/>
    </source>
</evidence>
<evidence type="ECO:0000256" key="10">
    <source>
        <dbReference type="SAM" id="Phobius"/>
    </source>
</evidence>
<keyword evidence="5 10" id="KW-1133">Transmembrane helix</keyword>
<keyword evidence="13" id="KW-1185">Reference proteome</keyword>
<evidence type="ECO:0000256" key="3">
    <source>
        <dbReference type="ARBA" id="ARBA00022692"/>
    </source>
</evidence>
<dbReference type="CDD" id="cd15853">
    <property type="entry name" value="SNARE_Bet1"/>
    <property type="match status" value="1"/>
</dbReference>
<evidence type="ECO:0000259" key="11">
    <source>
        <dbReference type="PROSITE" id="PS50192"/>
    </source>
</evidence>
<dbReference type="GO" id="GO:0015031">
    <property type="term" value="P:protein transport"/>
    <property type="evidence" value="ECO:0007669"/>
    <property type="project" value="UniProtKB-KW"/>
</dbReference>
<gene>
    <name evidence="12" type="primary">BET1</name>
    <name evidence="12" type="ORF">HDU87_003237</name>
</gene>
<dbReference type="EMBL" id="JADGJQ010000023">
    <property type="protein sequence ID" value="KAJ3178968.1"/>
    <property type="molecule type" value="Genomic_DNA"/>
</dbReference>
<feature type="domain" description="T-SNARE coiled-coil homology" evidence="11">
    <location>
        <begin position="29"/>
        <end position="91"/>
    </location>
</feature>
<dbReference type="Gene3D" id="1.20.5.110">
    <property type="match status" value="1"/>
</dbReference>
<dbReference type="Proteomes" id="UP001212152">
    <property type="component" value="Unassembled WGS sequence"/>
</dbReference>
<name>A0AAD5XQR4_9FUNG</name>
<evidence type="ECO:0000256" key="7">
    <source>
        <dbReference type="ARBA" id="ARBA00023136"/>
    </source>
</evidence>
<dbReference type="SUPFAM" id="SSF58038">
    <property type="entry name" value="SNARE fusion complex"/>
    <property type="match status" value="1"/>
</dbReference>
<keyword evidence="7 10" id="KW-0472">Membrane</keyword>
<sequence>MSQRARPSRPQYSYGAGGSGFDSGAGYNYALEQDNDERAGILGDKLSQLKQISIAIGDELNLQKGVMRDLGEGLENTGDLLSNTMRRFAMMAKKQNGRWMWYLIFFVLAVFLYVYLFRYRR</sequence>
<keyword evidence="3 10" id="KW-0812">Transmembrane</keyword>
<comment type="subcellular location">
    <subcellularLocation>
        <location evidence="8">Endomembrane system</location>
        <topology evidence="8">Single-pass type IV membrane protein</topology>
    </subcellularLocation>
    <subcellularLocation>
        <location evidence="1">Golgi apparatus membrane</location>
    </subcellularLocation>
</comment>
<dbReference type="InterPro" id="IPR039899">
    <property type="entry name" value="BET1_SNARE"/>
</dbReference>
<evidence type="ECO:0000256" key="5">
    <source>
        <dbReference type="ARBA" id="ARBA00022989"/>
    </source>
</evidence>
<keyword evidence="6" id="KW-0333">Golgi apparatus</keyword>
<evidence type="ECO:0000313" key="13">
    <source>
        <dbReference type="Proteomes" id="UP001212152"/>
    </source>
</evidence>
<keyword evidence="2" id="KW-0813">Transport</keyword>
<organism evidence="12 13">
    <name type="scientific">Geranomyces variabilis</name>
    <dbReference type="NCBI Taxonomy" id="109894"/>
    <lineage>
        <taxon>Eukaryota</taxon>
        <taxon>Fungi</taxon>
        <taxon>Fungi incertae sedis</taxon>
        <taxon>Chytridiomycota</taxon>
        <taxon>Chytridiomycota incertae sedis</taxon>
        <taxon>Chytridiomycetes</taxon>
        <taxon>Spizellomycetales</taxon>
        <taxon>Powellomycetaceae</taxon>
        <taxon>Geranomyces</taxon>
    </lineage>
</organism>
<dbReference type="GO" id="GO:0000139">
    <property type="term" value="C:Golgi membrane"/>
    <property type="evidence" value="ECO:0007669"/>
    <property type="project" value="UniProtKB-SubCell"/>
</dbReference>
<proteinExistence type="predicted"/>
<comment type="caution">
    <text evidence="12">The sequence shown here is derived from an EMBL/GenBank/DDBJ whole genome shotgun (WGS) entry which is preliminary data.</text>
</comment>
<feature type="transmembrane region" description="Helical" evidence="10">
    <location>
        <begin position="99"/>
        <end position="117"/>
    </location>
</feature>
<reference evidence="12" key="1">
    <citation type="submission" date="2020-05" db="EMBL/GenBank/DDBJ databases">
        <title>Phylogenomic resolution of chytrid fungi.</title>
        <authorList>
            <person name="Stajich J.E."/>
            <person name="Amses K."/>
            <person name="Simmons R."/>
            <person name="Seto K."/>
            <person name="Myers J."/>
            <person name="Bonds A."/>
            <person name="Quandt C.A."/>
            <person name="Barry K."/>
            <person name="Liu P."/>
            <person name="Grigoriev I."/>
            <person name="Longcore J.E."/>
            <person name="James T.Y."/>
        </authorList>
    </citation>
    <scope>NUCLEOTIDE SEQUENCE</scope>
    <source>
        <strain evidence="12">JEL0379</strain>
    </source>
</reference>
<dbReference type="PROSITE" id="PS50192">
    <property type="entry name" value="T_SNARE"/>
    <property type="match status" value="1"/>
</dbReference>
<dbReference type="InterPro" id="IPR000727">
    <property type="entry name" value="T_SNARE_dom"/>
</dbReference>
<keyword evidence="4" id="KW-0653">Protein transport</keyword>
<protein>
    <submittedName>
        <fullName evidence="12">Protein transport protein bet1</fullName>
    </submittedName>
</protein>
<evidence type="ECO:0000256" key="6">
    <source>
        <dbReference type="ARBA" id="ARBA00023034"/>
    </source>
</evidence>
<evidence type="ECO:0000256" key="8">
    <source>
        <dbReference type="ARBA" id="ARBA00046280"/>
    </source>
</evidence>
<dbReference type="AlphaFoldDB" id="A0AAD5XQR4"/>
<dbReference type="PANTHER" id="PTHR12791">
    <property type="entry name" value="GOLGI SNARE BET1-RELATED"/>
    <property type="match status" value="1"/>
</dbReference>
<evidence type="ECO:0000313" key="12">
    <source>
        <dbReference type="EMBL" id="KAJ3178968.1"/>
    </source>
</evidence>
<feature type="region of interest" description="Disordered" evidence="9">
    <location>
        <begin position="1"/>
        <end position="20"/>
    </location>
</feature>